<feature type="region of interest" description="Disordered" evidence="1">
    <location>
        <begin position="358"/>
        <end position="434"/>
    </location>
</feature>
<dbReference type="AlphaFoldDB" id="A0A2J6R8B0"/>
<dbReference type="InterPro" id="IPR011009">
    <property type="entry name" value="Kinase-like_dom_sf"/>
</dbReference>
<evidence type="ECO:0000256" key="1">
    <source>
        <dbReference type="SAM" id="MobiDB-lite"/>
    </source>
</evidence>
<gene>
    <name evidence="3" type="ORF">L207DRAFT_534039</name>
</gene>
<accession>A0A2J6R8B0</accession>
<dbReference type="GO" id="GO:0004672">
    <property type="term" value="F:protein kinase activity"/>
    <property type="evidence" value="ECO:0007669"/>
    <property type="project" value="InterPro"/>
</dbReference>
<evidence type="ECO:0000259" key="2">
    <source>
        <dbReference type="PROSITE" id="PS50011"/>
    </source>
</evidence>
<evidence type="ECO:0000313" key="4">
    <source>
        <dbReference type="Proteomes" id="UP000235786"/>
    </source>
</evidence>
<dbReference type="SUPFAM" id="SSF56112">
    <property type="entry name" value="Protein kinase-like (PK-like)"/>
    <property type="match status" value="1"/>
</dbReference>
<protein>
    <submittedName>
        <fullName evidence="3">Kinase-like protein</fullName>
    </submittedName>
</protein>
<dbReference type="InterPro" id="IPR053083">
    <property type="entry name" value="TF_kinase-domain_protein"/>
</dbReference>
<organism evidence="3 4">
    <name type="scientific">Hyaloscypha variabilis (strain UAMH 11265 / GT02V1 / F)</name>
    <name type="common">Meliniomyces variabilis</name>
    <dbReference type="NCBI Taxonomy" id="1149755"/>
    <lineage>
        <taxon>Eukaryota</taxon>
        <taxon>Fungi</taxon>
        <taxon>Dikarya</taxon>
        <taxon>Ascomycota</taxon>
        <taxon>Pezizomycotina</taxon>
        <taxon>Leotiomycetes</taxon>
        <taxon>Helotiales</taxon>
        <taxon>Hyaloscyphaceae</taxon>
        <taxon>Hyaloscypha</taxon>
        <taxon>Hyaloscypha variabilis</taxon>
    </lineage>
</organism>
<keyword evidence="3" id="KW-0418">Kinase</keyword>
<name>A0A2J6R8B0_HYAVF</name>
<dbReference type="InterPro" id="IPR000719">
    <property type="entry name" value="Prot_kinase_dom"/>
</dbReference>
<feature type="domain" description="Protein kinase" evidence="2">
    <location>
        <begin position="177"/>
        <end position="544"/>
    </location>
</feature>
<dbReference type="Proteomes" id="UP000235786">
    <property type="component" value="Unassembled WGS sequence"/>
</dbReference>
<dbReference type="SMART" id="SM00220">
    <property type="entry name" value="S_TKc"/>
    <property type="match status" value="1"/>
</dbReference>
<dbReference type="PROSITE" id="PS50011">
    <property type="entry name" value="PROTEIN_KINASE_DOM"/>
    <property type="match status" value="1"/>
</dbReference>
<sequence length="693" mass="76181">MDYRRTSLVVSPLQQTSINSHIYSSFAGAASIRNANGILSDSTTMWWDEDRIEATINRHFVISKLRPDEQLRLDEPLGFGGGLTDDTYMEWIEQKAKRIFLILVDLGVPDQIFGVIDDSWDDDDLPVPLDQVERLQLTYDKDEKLEKRFFHRQFAYLLRNVQKGELVYYDDEEVVPLELAEKRPVGAVAGLVASNVDKVHLPGKPDSLLLRRRIPLGTTPGRMPQEEFLSGVEAMKALEHDHLTCLWGSYIQGGAGYLLLTPVNDSTLKSFLAITPQSIKILTKQDRRVLLLNWLHCLADALSTLHAQGISHRNIKPSNVMLDIDNSIFLGDSGIFPTANFHGEKRGFDKEMYDYSAPERAPRMPAPPPISLPVSRPTSTRRPTGPSTGSIVHSSAHSFAATSSNDSSSVHTSSTDSQSRSPPKSSHGHKPHDPQKADVFSLGCIFLEILTFFLKRASRNFASHRASKNKTPGRGGGLPDSSFHKNLGQVQSWMSTLIKDASKKEDKVFRGISHIVGLVDNMINPNPEERPCAKEVQERLHNILSQICGLGSGSLEDGDVKPRIHCEPRKADQNEWNFGFDQLRLASQRAAAEACASVNPVTANGGTLGLSGGVIYGVERVQSLSASSAAYTLSKEKSKTFSSGDDRASIATSKSRSSEGKSRSGSGTSTPHGKVKPKAKAWQAPVYAELSFG</sequence>
<dbReference type="EMBL" id="KZ613953">
    <property type="protein sequence ID" value="PMD34745.1"/>
    <property type="molecule type" value="Genomic_DNA"/>
</dbReference>
<keyword evidence="4" id="KW-1185">Reference proteome</keyword>
<reference evidence="3 4" key="1">
    <citation type="submission" date="2016-04" db="EMBL/GenBank/DDBJ databases">
        <title>A degradative enzymes factory behind the ericoid mycorrhizal symbiosis.</title>
        <authorList>
            <consortium name="DOE Joint Genome Institute"/>
            <person name="Martino E."/>
            <person name="Morin E."/>
            <person name="Grelet G."/>
            <person name="Kuo A."/>
            <person name="Kohler A."/>
            <person name="Daghino S."/>
            <person name="Barry K."/>
            <person name="Choi C."/>
            <person name="Cichocki N."/>
            <person name="Clum A."/>
            <person name="Copeland A."/>
            <person name="Hainaut M."/>
            <person name="Haridas S."/>
            <person name="Labutti K."/>
            <person name="Lindquist E."/>
            <person name="Lipzen A."/>
            <person name="Khouja H.-R."/>
            <person name="Murat C."/>
            <person name="Ohm R."/>
            <person name="Olson A."/>
            <person name="Spatafora J."/>
            <person name="Veneault-Fourrey C."/>
            <person name="Henrissat B."/>
            <person name="Grigoriev I."/>
            <person name="Martin F."/>
            <person name="Perotto S."/>
        </authorList>
    </citation>
    <scope>NUCLEOTIDE SEQUENCE [LARGE SCALE GENOMIC DNA]</scope>
    <source>
        <strain evidence="3 4">F</strain>
    </source>
</reference>
<feature type="compositionally biased region" description="Low complexity" evidence="1">
    <location>
        <begin position="375"/>
        <end position="425"/>
    </location>
</feature>
<dbReference type="Gene3D" id="1.10.510.10">
    <property type="entry name" value="Transferase(Phosphotransferase) domain 1"/>
    <property type="match status" value="2"/>
</dbReference>
<dbReference type="STRING" id="1149755.A0A2J6R8B0"/>
<dbReference type="Pfam" id="PF00069">
    <property type="entry name" value="Pkinase"/>
    <property type="match status" value="1"/>
</dbReference>
<keyword evidence="3" id="KW-0808">Transferase</keyword>
<dbReference type="PANTHER" id="PTHR44305:SF24">
    <property type="entry name" value="TYROSINE-PROTEIN KINASE C03B1.5-RELATED"/>
    <property type="match status" value="1"/>
</dbReference>
<dbReference type="OrthoDB" id="4062651at2759"/>
<proteinExistence type="predicted"/>
<evidence type="ECO:0000313" key="3">
    <source>
        <dbReference type="EMBL" id="PMD34745.1"/>
    </source>
</evidence>
<dbReference type="GO" id="GO:0005524">
    <property type="term" value="F:ATP binding"/>
    <property type="evidence" value="ECO:0007669"/>
    <property type="project" value="InterPro"/>
</dbReference>
<feature type="compositionally biased region" description="Basic and acidic residues" evidence="1">
    <location>
        <begin position="635"/>
        <end position="648"/>
    </location>
</feature>
<dbReference type="PANTHER" id="PTHR44305">
    <property type="entry name" value="SI:DKEY-192D15.2-RELATED"/>
    <property type="match status" value="1"/>
</dbReference>
<feature type="region of interest" description="Disordered" evidence="1">
    <location>
        <begin position="635"/>
        <end position="681"/>
    </location>
</feature>